<name>A0A6G3XAC9_9ACTN</name>
<evidence type="ECO:0000313" key="2">
    <source>
        <dbReference type="EMBL" id="NEE14592.1"/>
    </source>
</evidence>
<sequence length="136" mass="14897">MKAIRRFTVRPVLPEPLRPLHDLAHNLRWSWHTETRELFRSADPEGWRPADADPVRLLGSLSAGRLAELAGDEQYLGRLAGASADLAEYLDGPRWYQQQRAAGAELPSGVAYFSPEFGVTAALPQYSGGLGILAGD</sequence>
<gene>
    <name evidence="2" type="ORF">G3M58_50015</name>
</gene>
<dbReference type="InterPro" id="IPR024517">
    <property type="entry name" value="Glycogen_phosphorylase_DUF3417"/>
</dbReference>
<organism evidence="2">
    <name type="scientific">Streptomyces sp. SID7499</name>
    <dbReference type="NCBI Taxonomy" id="2706086"/>
    <lineage>
        <taxon>Bacteria</taxon>
        <taxon>Bacillati</taxon>
        <taxon>Actinomycetota</taxon>
        <taxon>Actinomycetes</taxon>
        <taxon>Kitasatosporales</taxon>
        <taxon>Streptomycetaceae</taxon>
        <taxon>Streptomyces</taxon>
    </lineage>
</organism>
<dbReference type="SUPFAM" id="SSF53756">
    <property type="entry name" value="UDP-Glycosyltransferase/glycogen phosphorylase"/>
    <property type="match status" value="1"/>
</dbReference>
<dbReference type="PANTHER" id="PTHR42655:SF1">
    <property type="entry name" value="GLYCOGEN PHOSPHORYLASE"/>
    <property type="match status" value="1"/>
</dbReference>
<dbReference type="Pfam" id="PF11897">
    <property type="entry name" value="DUF3417"/>
    <property type="match status" value="1"/>
</dbReference>
<dbReference type="PANTHER" id="PTHR42655">
    <property type="entry name" value="GLYCOGEN PHOSPHORYLASE"/>
    <property type="match status" value="1"/>
</dbReference>
<dbReference type="AlphaFoldDB" id="A0A6G3XAC9"/>
<feature type="domain" description="DUF3417" evidence="1">
    <location>
        <begin position="13"/>
        <end position="123"/>
    </location>
</feature>
<feature type="non-terminal residue" evidence="2">
    <location>
        <position position="136"/>
    </location>
</feature>
<proteinExistence type="predicted"/>
<accession>A0A6G3XAC9</accession>
<reference evidence="2" key="1">
    <citation type="submission" date="2020-01" db="EMBL/GenBank/DDBJ databases">
        <title>Insect and environment-associated Actinomycetes.</title>
        <authorList>
            <person name="Currrie C."/>
            <person name="Chevrette M."/>
            <person name="Carlson C."/>
            <person name="Stubbendieck R."/>
            <person name="Wendt-Pienkowski E."/>
        </authorList>
    </citation>
    <scope>NUCLEOTIDE SEQUENCE</scope>
    <source>
        <strain evidence="2">SID7499</strain>
    </source>
</reference>
<protein>
    <submittedName>
        <fullName evidence="2">DUF3417 domain-containing protein</fullName>
    </submittedName>
</protein>
<comment type="caution">
    <text evidence="2">The sequence shown here is derived from an EMBL/GenBank/DDBJ whole genome shotgun (WGS) entry which is preliminary data.</text>
</comment>
<dbReference type="EMBL" id="JAAGMN010005161">
    <property type="protein sequence ID" value="NEE14592.1"/>
    <property type="molecule type" value="Genomic_DNA"/>
</dbReference>
<evidence type="ECO:0000259" key="1">
    <source>
        <dbReference type="Pfam" id="PF11897"/>
    </source>
</evidence>
<dbReference type="InterPro" id="IPR052182">
    <property type="entry name" value="Glycogen/Maltodextrin_Phosph"/>
</dbReference>